<name>A0A8H3EZM6_9LECA</name>
<keyword evidence="3" id="KW-1185">Reference proteome</keyword>
<evidence type="ECO:0000256" key="1">
    <source>
        <dbReference type="SAM" id="MobiDB-lite"/>
    </source>
</evidence>
<reference evidence="2" key="1">
    <citation type="submission" date="2021-03" db="EMBL/GenBank/DDBJ databases">
        <authorList>
            <person name="Tagirdzhanova G."/>
        </authorList>
    </citation>
    <scope>NUCLEOTIDE SEQUENCE</scope>
</reference>
<gene>
    <name evidence="2" type="ORF">HETSPECPRED_001338</name>
</gene>
<dbReference type="Proteomes" id="UP000664521">
    <property type="component" value="Unassembled WGS sequence"/>
</dbReference>
<feature type="region of interest" description="Disordered" evidence="1">
    <location>
        <begin position="121"/>
        <end position="220"/>
    </location>
</feature>
<evidence type="ECO:0000313" key="2">
    <source>
        <dbReference type="EMBL" id="CAF9913138.1"/>
    </source>
</evidence>
<accession>A0A8H3EZM6</accession>
<dbReference type="OrthoDB" id="5367448at2759"/>
<comment type="caution">
    <text evidence="2">The sequence shown here is derived from an EMBL/GenBank/DDBJ whole genome shotgun (WGS) entry which is preliminary data.</text>
</comment>
<dbReference type="EMBL" id="CAJPDS010000012">
    <property type="protein sequence ID" value="CAF9913138.1"/>
    <property type="molecule type" value="Genomic_DNA"/>
</dbReference>
<organism evidence="2 3">
    <name type="scientific">Heterodermia speciosa</name>
    <dbReference type="NCBI Taxonomy" id="116794"/>
    <lineage>
        <taxon>Eukaryota</taxon>
        <taxon>Fungi</taxon>
        <taxon>Dikarya</taxon>
        <taxon>Ascomycota</taxon>
        <taxon>Pezizomycotina</taxon>
        <taxon>Lecanoromycetes</taxon>
        <taxon>OSLEUM clade</taxon>
        <taxon>Lecanoromycetidae</taxon>
        <taxon>Caliciales</taxon>
        <taxon>Physciaceae</taxon>
        <taxon>Heterodermia</taxon>
    </lineage>
</organism>
<feature type="compositionally biased region" description="Basic and acidic residues" evidence="1">
    <location>
        <begin position="121"/>
        <end position="134"/>
    </location>
</feature>
<protein>
    <submittedName>
        <fullName evidence="2">Uncharacterized protein</fullName>
    </submittedName>
</protein>
<sequence length="307" mass="34300">MAVRNTMLGVRTIASAAADGLAGNAVHIRVYPRPRNLAESREILRVLEGYGEVVMYKHLKYEPRNPAPNSILAIYQASSSAQKLVNDSPFRFKIENKGTGWTYAGSEISNHVEDNHAKDVTAHSDGDVSSRPDDGSQAIEEEVEEVHGEESKQAASSITEKDNVSQDLDGSQNMGATGRQSDRSIDQMPPPKGSLTDPTILPSPATGQQPSPSSSSQLNHPRFREFGLKIVPSHMNHQSYIQRQGYYAEFMPDSKTIMAADLEDRVRLAGLMDCHVKKEEVHFRIRQRNPLPRPFSLRRLWEERDRV</sequence>
<feature type="compositionally biased region" description="Low complexity" evidence="1">
    <location>
        <begin position="202"/>
        <end position="217"/>
    </location>
</feature>
<evidence type="ECO:0000313" key="3">
    <source>
        <dbReference type="Proteomes" id="UP000664521"/>
    </source>
</evidence>
<feature type="compositionally biased region" description="Polar residues" evidence="1">
    <location>
        <begin position="165"/>
        <end position="179"/>
    </location>
</feature>
<proteinExistence type="predicted"/>
<dbReference type="AlphaFoldDB" id="A0A8H3EZM6"/>